<dbReference type="EMBL" id="OVEO01000004">
    <property type="protein sequence ID" value="SPQ95300.1"/>
    <property type="molecule type" value="Genomic_DNA"/>
</dbReference>
<feature type="domain" description="AAA+ ATPase" evidence="3">
    <location>
        <begin position="174"/>
        <end position="325"/>
    </location>
</feature>
<dbReference type="Proteomes" id="UP000039324">
    <property type="component" value="Unassembled WGS sequence"/>
</dbReference>
<name>A0A0G4J0E6_PLABS</name>
<reference evidence="4 6" key="1">
    <citation type="submission" date="2015-02" db="EMBL/GenBank/DDBJ databases">
        <authorList>
            <person name="Chooi Y.-H."/>
        </authorList>
    </citation>
    <scope>NUCLEOTIDE SEQUENCE [LARGE SCALE GENOMIC DNA]</scope>
    <source>
        <strain evidence="4">E3</strain>
    </source>
</reference>
<evidence type="ECO:0000256" key="1">
    <source>
        <dbReference type="ARBA" id="ARBA00022705"/>
    </source>
</evidence>
<dbReference type="GO" id="GO:0006260">
    <property type="term" value="P:DNA replication"/>
    <property type="evidence" value="ECO:0007669"/>
    <property type="project" value="UniProtKB-KW"/>
</dbReference>
<evidence type="ECO:0000313" key="6">
    <source>
        <dbReference type="Proteomes" id="UP000039324"/>
    </source>
</evidence>
<organism evidence="4 6">
    <name type="scientific">Plasmodiophora brassicae</name>
    <name type="common">Clubroot disease agent</name>
    <dbReference type="NCBI Taxonomy" id="37360"/>
    <lineage>
        <taxon>Eukaryota</taxon>
        <taxon>Sar</taxon>
        <taxon>Rhizaria</taxon>
        <taxon>Endomyxa</taxon>
        <taxon>Phytomyxea</taxon>
        <taxon>Plasmodiophorida</taxon>
        <taxon>Plasmodiophoridae</taxon>
        <taxon>Plasmodiophora</taxon>
    </lineage>
</organism>
<dbReference type="OrthoDB" id="9996895at2759"/>
<dbReference type="SUPFAM" id="SSF52540">
    <property type="entry name" value="P-loop containing nucleoside triphosphate hydrolases"/>
    <property type="match status" value="1"/>
</dbReference>
<dbReference type="GO" id="GO:0005634">
    <property type="term" value="C:nucleus"/>
    <property type="evidence" value="ECO:0007669"/>
    <property type="project" value="TreeGrafter"/>
</dbReference>
<dbReference type="SMART" id="SM00382">
    <property type="entry name" value="AAA"/>
    <property type="match status" value="1"/>
</dbReference>
<keyword evidence="6" id="KW-1185">Reference proteome</keyword>
<keyword evidence="5" id="KW-0496">Mitochondrion</keyword>
<evidence type="ECO:0000313" key="5">
    <source>
        <dbReference type="EMBL" id="SPQ95300.1"/>
    </source>
</evidence>
<protein>
    <recommendedName>
        <fullName evidence="3">AAA+ ATPase domain-containing protein</fullName>
    </recommendedName>
</protein>
<dbReference type="AlphaFoldDB" id="A0A0G4J0E6"/>
<proteinExistence type="predicted"/>
<dbReference type="InterPro" id="IPR027417">
    <property type="entry name" value="P-loop_NTPase"/>
</dbReference>
<feature type="region of interest" description="Disordered" evidence="2">
    <location>
        <begin position="226"/>
        <end position="256"/>
    </location>
</feature>
<evidence type="ECO:0000259" key="3">
    <source>
        <dbReference type="SMART" id="SM00382"/>
    </source>
</evidence>
<dbReference type="EMBL" id="CDSF01000106">
    <property type="protein sequence ID" value="CEP00987.1"/>
    <property type="molecule type" value="Genomic_DNA"/>
</dbReference>
<sequence length="599" mass="65645">MSAAARKQSSIRSFFRGPSSSSAAAAPSPPDAARKSLSSADVIDLTGGDEDAAGGGDADDVGDVDAFVQRAVRDGRCRDEALLRGLIATRMGDPMSGSRLWTRLFQASRCATADVDAMVTAWLEAFLDKKPYDDEDDVIVGLERHRVEARDRARHDDNWLVDDSDDDVDDTPALCRVVVLRGPVGSGKTSAIHACLAKLNSDSHGVIEINTSDRRSKSDLESRFKEATQSSWVTDGPSSAKPSKRDAKRRRNGEGVRALRRRRRHCALLIDDVDVVLDGDTAFVKGVQDLAVNTRRPIVLTCADLPDDLSVRLPDAYVFDLSEPDRSTMVQYATSVAIAMGARQLPSVDNLSSVIDYFHHDWRRLLNAMQFWIPVHRRRKLDENHLSAMGSIDLYRRVTGAVDAPALGSDRADRSILGDLDADVGPDVAHLNYLSLLDDDCPLLASLSDAFSLSDVWQSATGHIPDLSGQVGNLVKTTTASVIGIALRHRRGGSVGSATELRHCPSVSPGVDQAKAIWFEHRKAWPRPTHSPSSRAFLVDHGSAIRQIQDVEQRRQVEVGHGRSSRRRFVHYLHKSLTRDGLELVRSLRRLAPNTDASV</sequence>
<gene>
    <name evidence="4" type="ORF">PBRA_008299</name>
    <name evidence="5" type="ORF">PLBR_LOCUS2515</name>
</gene>
<geneLocation type="mitochondrion" evidence="5"/>
<accession>A0A0G4J0E6</accession>
<dbReference type="STRING" id="37360.A0A0G4J0E6"/>
<reference evidence="5 7" key="2">
    <citation type="submission" date="2018-03" db="EMBL/GenBank/DDBJ databases">
        <authorList>
            <person name="Fogelqvist J."/>
        </authorList>
    </citation>
    <scope>NUCLEOTIDE SEQUENCE [LARGE SCALE GENOMIC DNA]</scope>
</reference>
<dbReference type="PANTHER" id="PTHR23389:SF6">
    <property type="entry name" value="REPLICATION FACTOR C SUBUNIT 1"/>
    <property type="match status" value="1"/>
</dbReference>
<dbReference type="PANTHER" id="PTHR23389">
    <property type="entry name" value="CHROMOSOME TRANSMISSION FIDELITY FACTOR 18"/>
    <property type="match status" value="1"/>
</dbReference>
<dbReference type="Proteomes" id="UP000290189">
    <property type="component" value="Unassembled WGS sequence"/>
</dbReference>
<evidence type="ECO:0000313" key="7">
    <source>
        <dbReference type="Proteomes" id="UP000290189"/>
    </source>
</evidence>
<feature type="region of interest" description="Disordered" evidence="2">
    <location>
        <begin position="1"/>
        <end position="39"/>
    </location>
</feature>
<dbReference type="InterPro" id="IPR003593">
    <property type="entry name" value="AAA+_ATPase"/>
</dbReference>
<keyword evidence="1" id="KW-0235">DNA replication</keyword>
<feature type="compositionally biased region" description="Polar residues" evidence="2">
    <location>
        <begin position="227"/>
        <end position="241"/>
    </location>
</feature>
<evidence type="ECO:0000313" key="4">
    <source>
        <dbReference type="EMBL" id="CEP00987.1"/>
    </source>
</evidence>
<dbReference type="GO" id="GO:0003677">
    <property type="term" value="F:DNA binding"/>
    <property type="evidence" value="ECO:0007669"/>
    <property type="project" value="TreeGrafter"/>
</dbReference>
<evidence type="ECO:0000256" key="2">
    <source>
        <dbReference type="SAM" id="MobiDB-lite"/>
    </source>
</evidence>
<dbReference type="Gene3D" id="3.40.50.300">
    <property type="entry name" value="P-loop containing nucleotide triphosphate hydrolases"/>
    <property type="match status" value="1"/>
</dbReference>